<organism evidence="1">
    <name type="scientific">Homalodisca liturata</name>
    <dbReference type="NCBI Taxonomy" id="320908"/>
    <lineage>
        <taxon>Eukaryota</taxon>
        <taxon>Metazoa</taxon>
        <taxon>Ecdysozoa</taxon>
        <taxon>Arthropoda</taxon>
        <taxon>Hexapoda</taxon>
        <taxon>Insecta</taxon>
        <taxon>Pterygota</taxon>
        <taxon>Neoptera</taxon>
        <taxon>Paraneoptera</taxon>
        <taxon>Hemiptera</taxon>
        <taxon>Auchenorrhyncha</taxon>
        <taxon>Membracoidea</taxon>
        <taxon>Cicadellidae</taxon>
        <taxon>Cicadellinae</taxon>
        <taxon>Proconiini</taxon>
        <taxon>Homalodisca</taxon>
    </lineage>
</organism>
<proteinExistence type="predicted"/>
<reference evidence="1" key="1">
    <citation type="submission" date="2015-11" db="EMBL/GenBank/DDBJ databases">
        <title>De novo transcriptome assembly of four potential Pierce s Disease insect vectors from Arizona vineyards.</title>
        <authorList>
            <person name="Tassone E.E."/>
        </authorList>
    </citation>
    <scope>NUCLEOTIDE SEQUENCE</scope>
</reference>
<sequence length="107" mass="12223">PLSVCPRLLSTVHSVYSPLNTIASWRENSLKYSDEGIFVGPLRHTPPTKRKKRKSQRDFFFFNEVHTLEEQGKHCNSPDTSVAPIARNRCANSSPWHLQITKSFVSL</sequence>
<name>A0A1B6HZB9_9HEMI</name>
<dbReference type="AlphaFoldDB" id="A0A1B6HZB9"/>
<evidence type="ECO:0000313" key="1">
    <source>
        <dbReference type="EMBL" id="JAS80016.1"/>
    </source>
</evidence>
<dbReference type="EMBL" id="GECU01027690">
    <property type="protein sequence ID" value="JAS80016.1"/>
    <property type="molecule type" value="Transcribed_RNA"/>
</dbReference>
<feature type="non-terminal residue" evidence="1">
    <location>
        <position position="1"/>
    </location>
</feature>
<gene>
    <name evidence="1" type="ORF">g.1535</name>
</gene>
<accession>A0A1B6HZB9</accession>
<protein>
    <submittedName>
        <fullName evidence="1">Uncharacterized protein</fullName>
    </submittedName>
</protein>